<dbReference type="AlphaFoldDB" id="I3C0V6"/>
<dbReference type="Proteomes" id="UP000004690">
    <property type="component" value="Unassembled WGS sequence"/>
</dbReference>
<dbReference type="HOGENOM" id="CLU_065770_1_0_10"/>
<dbReference type="STRING" id="926559.JoomaDRAFT_0189"/>
<dbReference type="eggNOG" id="COG4978">
    <property type="taxonomic scope" value="Bacteria"/>
</dbReference>
<dbReference type="OrthoDB" id="9807923at2"/>
<feature type="domain" description="AraC effector-binding" evidence="2">
    <location>
        <begin position="183"/>
        <end position="342"/>
    </location>
</feature>
<accession>I3C0V6</accession>
<keyword evidence="1" id="KW-1133">Transmembrane helix</keyword>
<dbReference type="Pfam" id="PF06445">
    <property type="entry name" value="GyrI-like"/>
    <property type="match status" value="1"/>
</dbReference>
<evidence type="ECO:0000313" key="4">
    <source>
        <dbReference type="Proteomes" id="UP000004690"/>
    </source>
</evidence>
<dbReference type="Gene3D" id="3.20.80.10">
    <property type="entry name" value="Regulatory factor, effector binding domain"/>
    <property type="match status" value="1"/>
</dbReference>
<dbReference type="EMBL" id="JH651380">
    <property type="protein sequence ID" value="EIJ37249.1"/>
    <property type="molecule type" value="Genomic_DNA"/>
</dbReference>
<feature type="transmembrane region" description="Helical" evidence="1">
    <location>
        <begin position="6"/>
        <end position="24"/>
    </location>
</feature>
<dbReference type="CDD" id="cd07818">
    <property type="entry name" value="SRPBCC_1"/>
    <property type="match status" value="1"/>
</dbReference>
<dbReference type="SMART" id="SM00871">
    <property type="entry name" value="AraC_E_bind"/>
    <property type="match status" value="1"/>
</dbReference>
<evidence type="ECO:0000256" key="1">
    <source>
        <dbReference type="SAM" id="Phobius"/>
    </source>
</evidence>
<dbReference type="SUPFAM" id="SSF55136">
    <property type="entry name" value="Probable bacterial effector-binding domain"/>
    <property type="match status" value="1"/>
</dbReference>
<dbReference type="InterPro" id="IPR010499">
    <property type="entry name" value="AraC_E-bd"/>
</dbReference>
<organism evidence="3 4">
    <name type="scientific">Galbibacter orientalis DSM 19592</name>
    <dbReference type="NCBI Taxonomy" id="926559"/>
    <lineage>
        <taxon>Bacteria</taxon>
        <taxon>Pseudomonadati</taxon>
        <taxon>Bacteroidota</taxon>
        <taxon>Flavobacteriia</taxon>
        <taxon>Flavobacteriales</taxon>
        <taxon>Flavobacteriaceae</taxon>
        <taxon>Galbibacter</taxon>
    </lineage>
</organism>
<gene>
    <name evidence="3" type="ORF">JoomaDRAFT_0189</name>
</gene>
<proteinExistence type="predicted"/>
<reference evidence="3 4" key="1">
    <citation type="submission" date="2012-02" db="EMBL/GenBank/DDBJ databases">
        <title>Improved High-Quality Draft genome of Joostella marina DSM 19592.</title>
        <authorList>
            <consortium name="US DOE Joint Genome Institute (JGI-PGF)"/>
            <person name="Lucas S."/>
            <person name="Copeland A."/>
            <person name="Lapidus A."/>
            <person name="Bruce D."/>
            <person name="Goodwin L."/>
            <person name="Pitluck S."/>
            <person name="Peters L."/>
            <person name="Chertkov O."/>
            <person name="Ovchinnikova G."/>
            <person name="Kyrpides N."/>
            <person name="Mavromatis K."/>
            <person name="Detter J.C."/>
            <person name="Han C."/>
            <person name="Land M."/>
            <person name="Hauser L."/>
            <person name="Markowitz V."/>
            <person name="Cheng J.-F."/>
            <person name="Hugenholtz P."/>
            <person name="Woyke T."/>
            <person name="Wu D."/>
            <person name="Tindall B."/>
            <person name="Brambilla E."/>
            <person name="Klenk H.-P."/>
            <person name="Eisen J.A."/>
        </authorList>
    </citation>
    <scope>NUCLEOTIDE SEQUENCE [LARGE SCALE GENOMIC DNA]</scope>
    <source>
        <strain evidence="3 4">DSM 19592</strain>
    </source>
</reference>
<dbReference type="InterPro" id="IPR011256">
    <property type="entry name" value="Reg_factor_effector_dom_sf"/>
</dbReference>
<dbReference type="InterPro" id="IPR029442">
    <property type="entry name" value="GyrI-like"/>
</dbReference>
<evidence type="ECO:0000259" key="2">
    <source>
        <dbReference type="SMART" id="SM00871"/>
    </source>
</evidence>
<name>I3C0V6_9FLAO</name>
<dbReference type="RefSeq" id="WP_008616009.1">
    <property type="nucleotide sequence ID" value="NZ_JH651380.1"/>
</dbReference>
<sequence>MRILKYLIFLFLIVAIGLSIYVAIQPDDYKIVKTRIINAPKPVIYEYVNNLKEWNKWSVWFDHDPQMVIDYGATTEGKNASFKWNSNILGKGTITTTYISKDSIRQRLDFIKPKETIAHRFWSFVETSSKNGVLVTSGIEGKLSFTDKFMILFQNSMEHKFETDFANGLIKLDSAITADMKKYTISTIGKTEYGGGYYLYQTTSARINETNIASEKMFQEIEAFMEQNYLHPSGDEFTLYQQTDTLNNSVIFSAGVPIKEKVITPVGSTILCGFIPSGSYFKTVMKGDYINMNEAWSKTREAIKNNNFEVDPQRDSFESYVVTEDETANPAALISEIYIPIKEKVEIYPDTIEN</sequence>
<keyword evidence="1" id="KW-0472">Membrane</keyword>
<keyword evidence="4" id="KW-1185">Reference proteome</keyword>
<dbReference type="SUPFAM" id="SSF55961">
    <property type="entry name" value="Bet v1-like"/>
    <property type="match status" value="1"/>
</dbReference>
<keyword evidence="1" id="KW-0812">Transmembrane</keyword>
<evidence type="ECO:0000313" key="3">
    <source>
        <dbReference type="EMBL" id="EIJ37249.1"/>
    </source>
</evidence>
<protein>
    <submittedName>
        <fullName evidence="3">Transcriptional regulator, effector-binding domain/component</fullName>
    </submittedName>
</protein>